<name>A0A5B7GEH0_PORTR</name>
<dbReference type="EMBL" id="VSRR010013382">
    <property type="protein sequence ID" value="MPC55713.1"/>
    <property type="molecule type" value="Genomic_DNA"/>
</dbReference>
<evidence type="ECO:0000256" key="1">
    <source>
        <dbReference type="SAM" id="MobiDB-lite"/>
    </source>
</evidence>
<dbReference type="Proteomes" id="UP000324222">
    <property type="component" value="Unassembled WGS sequence"/>
</dbReference>
<dbReference type="AlphaFoldDB" id="A0A5B7GEH0"/>
<feature type="compositionally biased region" description="Low complexity" evidence="1">
    <location>
        <begin position="35"/>
        <end position="44"/>
    </location>
</feature>
<evidence type="ECO:0000313" key="3">
    <source>
        <dbReference type="Proteomes" id="UP000324222"/>
    </source>
</evidence>
<reference evidence="2 3" key="1">
    <citation type="submission" date="2019-05" db="EMBL/GenBank/DDBJ databases">
        <title>Another draft genome of Portunus trituberculatus and its Hox gene families provides insights of decapod evolution.</title>
        <authorList>
            <person name="Jeong J.-H."/>
            <person name="Song I."/>
            <person name="Kim S."/>
            <person name="Choi T."/>
            <person name="Kim D."/>
            <person name="Ryu S."/>
            <person name="Kim W."/>
        </authorList>
    </citation>
    <scope>NUCLEOTIDE SEQUENCE [LARGE SCALE GENOMIC DNA]</scope>
    <source>
        <tissue evidence="2">Muscle</tissue>
    </source>
</reference>
<protein>
    <submittedName>
        <fullName evidence="2">Uncharacterized protein</fullName>
    </submittedName>
</protein>
<evidence type="ECO:0000313" key="2">
    <source>
        <dbReference type="EMBL" id="MPC55713.1"/>
    </source>
</evidence>
<feature type="region of interest" description="Disordered" evidence="1">
    <location>
        <begin position="1"/>
        <end position="79"/>
    </location>
</feature>
<accession>A0A5B7GEH0</accession>
<proteinExistence type="predicted"/>
<gene>
    <name evidence="2" type="ORF">E2C01_049658</name>
</gene>
<sequence length="86" mass="9421">MDGSEDGSIRGDRGGGDGDRQSHRIQSPSRIACWGQRRQQGQQGPRDEELRLVLAWPAPPPVPSGPLQPSTGESAEGERCYEFRGY</sequence>
<keyword evidence="3" id="KW-1185">Reference proteome</keyword>
<feature type="compositionally biased region" description="Basic and acidic residues" evidence="1">
    <location>
        <begin position="7"/>
        <end position="22"/>
    </location>
</feature>
<feature type="compositionally biased region" description="Pro residues" evidence="1">
    <location>
        <begin position="57"/>
        <end position="66"/>
    </location>
</feature>
<organism evidence="2 3">
    <name type="scientific">Portunus trituberculatus</name>
    <name type="common">Swimming crab</name>
    <name type="synonym">Neptunus trituberculatus</name>
    <dbReference type="NCBI Taxonomy" id="210409"/>
    <lineage>
        <taxon>Eukaryota</taxon>
        <taxon>Metazoa</taxon>
        <taxon>Ecdysozoa</taxon>
        <taxon>Arthropoda</taxon>
        <taxon>Crustacea</taxon>
        <taxon>Multicrustacea</taxon>
        <taxon>Malacostraca</taxon>
        <taxon>Eumalacostraca</taxon>
        <taxon>Eucarida</taxon>
        <taxon>Decapoda</taxon>
        <taxon>Pleocyemata</taxon>
        <taxon>Brachyura</taxon>
        <taxon>Eubrachyura</taxon>
        <taxon>Portunoidea</taxon>
        <taxon>Portunidae</taxon>
        <taxon>Portuninae</taxon>
        <taxon>Portunus</taxon>
    </lineage>
</organism>
<comment type="caution">
    <text evidence="2">The sequence shown here is derived from an EMBL/GenBank/DDBJ whole genome shotgun (WGS) entry which is preliminary data.</text>
</comment>